<reference evidence="3 4" key="1">
    <citation type="submission" date="2018-05" db="EMBL/GenBank/DDBJ databases">
        <title>Genomic Encyclopedia of Archaeal and Bacterial Type Strains, Phase II (KMG-II): from individual species to whole genera.</title>
        <authorList>
            <person name="Goeker M."/>
        </authorList>
    </citation>
    <scope>NUCLEOTIDE SEQUENCE [LARGE SCALE GENOMIC DNA]</scope>
    <source>
        <strain evidence="3 4">DSM 45184</strain>
    </source>
</reference>
<evidence type="ECO:0000313" key="4">
    <source>
        <dbReference type="Proteomes" id="UP000245697"/>
    </source>
</evidence>
<feature type="region of interest" description="Disordered" evidence="1">
    <location>
        <begin position="36"/>
        <end position="68"/>
    </location>
</feature>
<organism evidence="3 4">
    <name type="scientific">Actinoplanes xinjiangensis</name>
    <dbReference type="NCBI Taxonomy" id="512350"/>
    <lineage>
        <taxon>Bacteria</taxon>
        <taxon>Bacillati</taxon>
        <taxon>Actinomycetota</taxon>
        <taxon>Actinomycetes</taxon>
        <taxon>Micromonosporales</taxon>
        <taxon>Micromonosporaceae</taxon>
        <taxon>Actinoplanes</taxon>
    </lineage>
</organism>
<evidence type="ECO:0008006" key="5">
    <source>
        <dbReference type="Google" id="ProtNLM"/>
    </source>
</evidence>
<accession>A0A316ETI8</accession>
<dbReference type="Proteomes" id="UP000245697">
    <property type="component" value="Unassembled WGS sequence"/>
</dbReference>
<dbReference type="AlphaFoldDB" id="A0A316ETI8"/>
<protein>
    <recommendedName>
        <fullName evidence="5">Lipoprotein</fullName>
    </recommendedName>
</protein>
<feature type="chain" id="PRO_5038544513" description="Lipoprotein" evidence="2">
    <location>
        <begin position="36"/>
        <end position="195"/>
    </location>
</feature>
<comment type="caution">
    <text evidence="3">The sequence shown here is derived from an EMBL/GenBank/DDBJ whole genome shotgun (WGS) entry which is preliminary data.</text>
</comment>
<keyword evidence="2" id="KW-0732">Signal</keyword>
<name>A0A316ETI8_9ACTN</name>
<evidence type="ECO:0000256" key="2">
    <source>
        <dbReference type="SAM" id="SignalP"/>
    </source>
</evidence>
<keyword evidence="4" id="KW-1185">Reference proteome</keyword>
<dbReference type="PROSITE" id="PS51257">
    <property type="entry name" value="PROKAR_LIPOPROTEIN"/>
    <property type="match status" value="1"/>
</dbReference>
<evidence type="ECO:0000313" key="3">
    <source>
        <dbReference type="EMBL" id="PWK35815.1"/>
    </source>
</evidence>
<proteinExistence type="predicted"/>
<dbReference type="EMBL" id="QGGR01000025">
    <property type="protein sequence ID" value="PWK35815.1"/>
    <property type="molecule type" value="Genomic_DNA"/>
</dbReference>
<sequence>MRSRAVAVRYVTGMRRHLTLVPLLLLLAACGSQTAGTPSAPAPGASTTAPAAAPTTGPADPASTATATTATATAAATGSPAATVSGPQYAFINKIDPASRELTYDLVDYFVGKAAVQACADDGENPAENDWCVGYYLRNNNTKLRTVKFAPGAGIRVVDLGELKKAELGQLEGGMLLRFRIEGGSITEADQVYLP</sequence>
<gene>
    <name evidence="3" type="ORF">BC793_12516</name>
</gene>
<feature type="signal peptide" evidence="2">
    <location>
        <begin position="1"/>
        <end position="35"/>
    </location>
</feature>
<evidence type="ECO:0000256" key="1">
    <source>
        <dbReference type="SAM" id="MobiDB-lite"/>
    </source>
</evidence>